<feature type="compositionally biased region" description="Low complexity" evidence="1">
    <location>
        <begin position="169"/>
        <end position="198"/>
    </location>
</feature>
<feature type="region of interest" description="Disordered" evidence="1">
    <location>
        <begin position="169"/>
        <end position="210"/>
    </location>
</feature>
<accession>A0A951PMA9</accession>
<gene>
    <name evidence="2" type="ORF">KME25_17405</name>
</gene>
<organism evidence="2 3">
    <name type="scientific">Symplocastrum torsivum CPER-KK1</name>
    <dbReference type="NCBI Taxonomy" id="450513"/>
    <lineage>
        <taxon>Bacteria</taxon>
        <taxon>Bacillati</taxon>
        <taxon>Cyanobacteriota</taxon>
        <taxon>Cyanophyceae</taxon>
        <taxon>Oscillatoriophycideae</taxon>
        <taxon>Oscillatoriales</taxon>
        <taxon>Microcoleaceae</taxon>
        <taxon>Symplocastrum</taxon>
    </lineage>
</organism>
<dbReference type="Proteomes" id="UP000753908">
    <property type="component" value="Unassembled WGS sequence"/>
</dbReference>
<reference evidence="2" key="1">
    <citation type="submission" date="2021-05" db="EMBL/GenBank/DDBJ databases">
        <authorList>
            <person name="Pietrasiak N."/>
            <person name="Ward R."/>
            <person name="Stajich J.E."/>
            <person name="Kurbessoian T."/>
        </authorList>
    </citation>
    <scope>NUCLEOTIDE SEQUENCE</scope>
    <source>
        <strain evidence="2">CPER-KK1</strain>
    </source>
</reference>
<protein>
    <submittedName>
        <fullName evidence="2">Uncharacterized protein</fullName>
    </submittedName>
</protein>
<dbReference type="AlphaFoldDB" id="A0A951PMA9"/>
<sequence length="210" mass="23290">MLKAIRKGKPLRLTLHLTLATLTGFCFFLGKAEVKDSGIFNWIGSDSATAQPFRSQDAWRQVYERLPNLPLENQYVSKETGAVASENTLVSRLIRYHIYVKSRPPNFRFDWKLTLADYLGAHEYLVESAYPGATTLRENPMESDRAVIEKLTRAERDALIDALVSVFTPNTTNETPASAPTASPKPPATTTNPATTPSLPQPGDARLLMP</sequence>
<comment type="caution">
    <text evidence="2">The sequence shown here is derived from an EMBL/GenBank/DDBJ whole genome shotgun (WGS) entry which is preliminary data.</text>
</comment>
<evidence type="ECO:0000313" key="2">
    <source>
        <dbReference type="EMBL" id="MBW4546201.1"/>
    </source>
</evidence>
<evidence type="ECO:0000313" key="3">
    <source>
        <dbReference type="Proteomes" id="UP000753908"/>
    </source>
</evidence>
<proteinExistence type="predicted"/>
<evidence type="ECO:0000256" key="1">
    <source>
        <dbReference type="SAM" id="MobiDB-lite"/>
    </source>
</evidence>
<dbReference type="EMBL" id="JAHHIF010000022">
    <property type="protein sequence ID" value="MBW4546201.1"/>
    <property type="molecule type" value="Genomic_DNA"/>
</dbReference>
<reference evidence="2" key="2">
    <citation type="journal article" date="2022" name="Microbiol. Resour. Announc.">
        <title>Metagenome Sequencing to Explore Phylogenomics of Terrestrial Cyanobacteria.</title>
        <authorList>
            <person name="Ward R.D."/>
            <person name="Stajich J.E."/>
            <person name="Johansen J.R."/>
            <person name="Huntemann M."/>
            <person name="Clum A."/>
            <person name="Foster B."/>
            <person name="Foster B."/>
            <person name="Roux S."/>
            <person name="Palaniappan K."/>
            <person name="Varghese N."/>
            <person name="Mukherjee S."/>
            <person name="Reddy T.B.K."/>
            <person name="Daum C."/>
            <person name="Copeland A."/>
            <person name="Chen I.A."/>
            <person name="Ivanova N.N."/>
            <person name="Kyrpides N.C."/>
            <person name="Shapiro N."/>
            <person name="Eloe-Fadrosh E.A."/>
            <person name="Pietrasiak N."/>
        </authorList>
    </citation>
    <scope>NUCLEOTIDE SEQUENCE</scope>
    <source>
        <strain evidence="2">CPER-KK1</strain>
    </source>
</reference>
<name>A0A951PMA9_9CYAN</name>